<sequence length="342" mass="37930">MHGRNSAPSSPDPTMGQRKCRKTASAAHVGHFFHSMCRHGSGAGVLCSALLRADKVLQCAGAGPLTFPAPAHCSTILCPQEGRAKYACAGAVAEDQKRTSWKEDRRRRSGPETPIRPDQQRDRPWNIRLLRTEIQKFGASLQQVDRACCHTTGAEKLRQALSGCDDILSRQYINAFSVKTRYAVYVVASVPRDALCEGPGMTSRSRDRDVIPGPSRIASLGTEAAACTAERREDFGGHRKEKTLAELQNNMVLVKMDLRKKAICIAEQYNTVQRLQGTSGLKRTCNNENLQPIQSSEKRPFLRNLLSRTPGQKALLENSPYSRVLRARRSPVLKTVDFGRKY</sequence>
<protein>
    <submittedName>
        <fullName evidence="2">Uncharacterized protein</fullName>
    </submittedName>
</protein>
<name>A0ABN9KTS2_9NEOB</name>
<gene>
    <name evidence="2" type="ORF">RIMI_LOCUS2064960</name>
</gene>
<feature type="region of interest" description="Disordered" evidence="1">
    <location>
        <begin position="97"/>
        <end position="124"/>
    </location>
</feature>
<comment type="caution">
    <text evidence="2">The sequence shown here is derived from an EMBL/GenBank/DDBJ whole genome shotgun (WGS) entry which is preliminary data.</text>
</comment>
<organism evidence="2 3">
    <name type="scientific">Ranitomeya imitator</name>
    <name type="common">mimic poison frog</name>
    <dbReference type="NCBI Taxonomy" id="111125"/>
    <lineage>
        <taxon>Eukaryota</taxon>
        <taxon>Metazoa</taxon>
        <taxon>Chordata</taxon>
        <taxon>Craniata</taxon>
        <taxon>Vertebrata</taxon>
        <taxon>Euteleostomi</taxon>
        <taxon>Amphibia</taxon>
        <taxon>Batrachia</taxon>
        <taxon>Anura</taxon>
        <taxon>Neobatrachia</taxon>
        <taxon>Hyloidea</taxon>
        <taxon>Dendrobatidae</taxon>
        <taxon>Dendrobatinae</taxon>
        <taxon>Ranitomeya</taxon>
    </lineage>
</organism>
<dbReference type="EMBL" id="CAUEEQ010002803">
    <property type="protein sequence ID" value="CAJ0923697.1"/>
    <property type="molecule type" value="Genomic_DNA"/>
</dbReference>
<evidence type="ECO:0000313" key="3">
    <source>
        <dbReference type="Proteomes" id="UP001176940"/>
    </source>
</evidence>
<evidence type="ECO:0000256" key="1">
    <source>
        <dbReference type="SAM" id="MobiDB-lite"/>
    </source>
</evidence>
<evidence type="ECO:0000313" key="2">
    <source>
        <dbReference type="EMBL" id="CAJ0923697.1"/>
    </source>
</evidence>
<accession>A0ABN9KTS2</accession>
<keyword evidence="3" id="KW-1185">Reference proteome</keyword>
<reference evidence="2" key="1">
    <citation type="submission" date="2023-07" db="EMBL/GenBank/DDBJ databases">
        <authorList>
            <person name="Stuckert A."/>
        </authorList>
    </citation>
    <scope>NUCLEOTIDE SEQUENCE</scope>
</reference>
<proteinExistence type="predicted"/>
<dbReference type="Proteomes" id="UP001176940">
    <property type="component" value="Unassembled WGS sequence"/>
</dbReference>
<feature type="region of interest" description="Disordered" evidence="1">
    <location>
        <begin position="1"/>
        <end position="21"/>
    </location>
</feature>
<feature type="compositionally biased region" description="Basic and acidic residues" evidence="1">
    <location>
        <begin position="97"/>
        <end position="110"/>
    </location>
</feature>